<feature type="region of interest" description="Disordered" evidence="10">
    <location>
        <begin position="1"/>
        <end position="73"/>
    </location>
</feature>
<sequence length="273" mass="31129">MDDPQKSSVDDPQKSTIEDPQPPTTSDPKAALAARMARFQALQTARETGKKATEKAARNEVDHEKRNRELAEAQRKSDIYNYKLLRDEDPAAFERKRAWDYTIDESEQWDKRVKKKSRNRDAVAFSDWRAEAGKNYKRQVSQMTSVDLAAYAQKKGEILQRQVTSGLLTLVETASGDVFTVDASGRVNTPVDESYGCDHVPSKEAVDRLVGDLEKAERARMEARRKRGIEGGEEKADVTYINLKNKQFNEKLARFYNRYTEEIRGNFERGTAV</sequence>
<evidence type="ECO:0000313" key="12">
    <source>
        <dbReference type="Proteomes" id="UP000799444"/>
    </source>
</evidence>
<keyword evidence="8 9" id="KW-0539">Nucleus</keyword>
<reference evidence="11" key="1">
    <citation type="journal article" date="2020" name="Stud. Mycol.">
        <title>101 Dothideomycetes genomes: a test case for predicting lifestyles and emergence of pathogens.</title>
        <authorList>
            <person name="Haridas S."/>
            <person name="Albert R."/>
            <person name="Binder M."/>
            <person name="Bloem J."/>
            <person name="Labutti K."/>
            <person name="Salamov A."/>
            <person name="Andreopoulos B."/>
            <person name="Baker S."/>
            <person name="Barry K."/>
            <person name="Bills G."/>
            <person name="Bluhm B."/>
            <person name="Cannon C."/>
            <person name="Castanera R."/>
            <person name="Culley D."/>
            <person name="Daum C."/>
            <person name="Ezra D."/>
            <person name="Gonzalez J."/>
            <person name="Henrissat B."/>
            <person name="Kuo A."/>
            <person name="Liang C."/>
            <person name="Lipzen A."/>
            <person name="Lutzoni F."/>
            <person name="Magnuson J."/>
            <person name="Mondo S."/>
            <person name="Nolan M."/>
            <person name="Ohm R."/>
            <person name="Pangilinan J."/>
            <person name="Park H.-J."/>
            <person name="Ramirez L."/>
            <person name="Alfaro M."/>
            <person name="Sun H."/>
            <person name="Tritt A."/>
            <person name="Yoshinaga Y."/>
            <person name="Zwiers L.-H."/>
            <person name="Turgeon B."/>
            <person name="Goodwin S."/>
            <person name="Spatafora J."/>
            <person name="Crous P."/>
            <person name="Grigoriev I."/>
        </authorList>
    </citation>
    <scope>NUCLEOTIDE SEQUENCE</scope>
    <source>
        <strain evidence="11">CBS 125425</strain>
    </source>
</reference>
<evidence type="ECO:0000256" key="4">
    <source>
        <dbReference type="ARBA" id="ARBA00014745"/>
    </source>
</evidence>
<feature type="compositionally biased region" description="Basic and acidic residues" evidence="10">
    <location>
        <begin position="47"/>
        <end position="73"/>
    </location>
</feature>
<feature type="compositionally biased region" description="Basic and acidic residues" evidence="10">
    <location>
        <begin position="1"/>
        <end position="17"/>
    </location>
</feature>
<evidence type="ECO:0000256" key="1">
    <source>
        <dbReference type="ARBA" id="ARBA00003777"/>
    </source>
</evidence>
<comment type="similarity">
    <text evidence="3 9">Belongs to the SYF2 family.</text>
</comment>
<accession>A0A9P4QPX9</accession>
<keyword evidence="12" id="KW-1185">Reference proteome</keyword>
<comment type="caution">
    <text evidence="11">The sequence shown here is derived from an EMBL/GenBank/DDBJ whole genome shotgun (WGS) entry which is preliminary data.</text>
</comment>
<name>A0A9P4QPX9_9PLEO</name>
<protein>
    <recommendedName>
        <fullName evidence="4 9">Pre-mRNA-splicing factor SYF2</fullName>
    </recommendedName>
</protein>
<dbReference type="GO" id="GO:0071014">
    <property type="term" value="C:post-mRNA release spliceosomal complex"/>
    <property type="evidence" value="ECO:0007669"/>
    <property type="project" value="TreeGrafter"/>
</dbReference>
<gene>
    <name evidence="11" type="ORF">EJ04DRAFT_448716</name>
</gene>
<evidence type="ECO:0000256" key="6">
    <source>
        <dbReference type="ARBA" id="ARBA00022728"/>
    </source>
</evidence>
<dbReference type="AlphaFoldDB" id="A0A9P4QPX9"/>
<dbReference type="OrthoDB" id="199717at2759"/>
<evidence type="ECO:0000256" key="10">
    <source>
        <dbReference type="SAM" id="MobiDB-lite"/>
    </source>
</evidence>
<organism evidence="11 12">
    <name type="scientific">Polyplosphaeria fusca</name>
    <dbReference type="NCBI Taxonomy" id="682080"/>
    <lineage>
        <taxon>Eukaryota</taxon>
        <taxon>Fungi</taxon>
        <taxon>Dikarya</taxon>
        <taxon>Ascomycota</taxon>
        <taxon>Pezizomycotina</taxon>
        <taxon>Dothideomycetes</taxon>
        <taxon>Pleosporomycetidae</taxon>
        <taxon>Pleosporales</taxon>
        <taxon>Tetraplosphaeriaceae</taxon>
        <taxon>Polyplosphaeria</taxon>
    </lineage>
</organism>
<dbReference type="PANTHER" id="PTHR13264:SF5">
    <property type="entry name" value="PRE-MRNA-SPLICING FACTOR SYF2"/>
    <property type="match status" value="1"/>
</dbReference>
<comment type="subcellular location">
    <subcellularLocation>
        <location evidence="2 9">Nucleus</location>
    </subcellularLocation>
</comment>
<dbReference type="GO" id="GO:0000398">
    <property type="term" value="P:mRNA splicing, via spliceosome"/>
    <property type="evidence" value="ECO:0007669"/>
    <property type="project" value="UniProtKB-UniRule"/>
</dbReference>
<evidence type="ECO:0000256" key="8">
    <source>
        <dbReference type="ARBA" id="ARBA00023242"/>
    </source>
</evidence>
<comment type="function">
    <text evidence="1 9">Involved in pre-mRNA splicing.</text>
</comment>
<dbReference type="Pfam" id="PF08231">
    <property type="entry name" value="SYF2"/>
    <property type="match status" value="1"/>
</dbReference>
<comment type="subunit">
    <text evidence="9">May be part of a spliceosome complex.</text>
</comment>
<evidence type="ECO:0000256" key="2">
    <source>
        <dbReference type="ARBA" id="ARBA00004123"/>
    </source>
</evidence>
<evidence type="ECO:0000256" key="9">
    <source>
        <dbReference type="RuleBase" id="RU367148"/>
    </source>
</evidence>
<proteinExistence type="inferred from homology"/>
<evidence type="ECO:0000313" key="11">
    <source>
        <dbReference type="EMBL" id="KAF2728756.1"/>
    </source>
</evidence>
<keyword evidence="7 9" id="KW-0508">mRNA splicing</keyword>
<feature type="compositionally biased region" description="Low complexity" evidence="10">
    <location>
        <begin position="30"/>
        <end position="43"/>
    </location>
</feature>
<dbReference type="Proteomes" id="UP000799444">
    <property type="component" value="Unassembled WGS sequence"/>
</dbReference>
<keyword evidence="5 9" id="KW-0507">mRNA processing</keyword>
<evidence type="ECO:0000256" key="3">
    <source>
        <dbReference type="ARBA" id="ARBA00010028"/>
    </source>
</evidence>
<dbReference type="GO" id="GO:0071013">
    <property type="term" value="C:catalytic step 2 spliceosome"/>
    <property type="evidence" value="ECO:0007669"/>
    <property type="project" value="TreeGrafter"/>
</dbReference>
<evidence type="ECO:0000256" key="7">
    <source>
        <dbReference type="ARBA" id="ARBA00023187"/>
    </source>
</evidence>
<evidence type="ECO:0000256" key="5">
    <source>
        <dbReference type="ARBA" id="ARBA00022664"/>
    </source>
</evidence>
<dbReference type="InterPro" id="IPR013260">
    <property type="entry name" value="mRNA_splic_SYF2"/>
</dbReference>
<dbReference type="PANTHER" id="PTHR13264">
    <property type="entry name" value="GCIP-INTERACTING PROTEIN P29"/>
    <property type="match status" value="1"/>
</dbReference>
<keyword evidence="6 9" id="KW-0747">Spliceosome</keyword>
<dbReference type="EMBL" id="ML996268">
    <property type="protein sequence ID" value="KAF2728756.1"/>
    <property type="molecule type" value="Genomic_DNA"/>
</dbReference>
<dbReference type="GO" id="GO:0000974">
    <property type="term" value="C:Prp19 complex"/>
    <property type="evidence" value="ECO:0007669"/>
    <property type="project" value="TreeGrafter"/>
</dbReference>